<protein>
    <recommendedName>
        <fullName evidence="2">CD-NTase-associated protein 16 NUDIX domain-containing protein</fullName>
    </recommendedName>
</protein>
<feature type="transmembrane region" description="Helical" evidence="1">
    <location>
        <begin position="7"/>
        <end position="25"/>
    </location>
</feature>
<name>A0A444WHV4_9FLAO</name>
<keyword evidence="1" id="KW-0472">Membrane</keyword>
<keyword evidence="4" id="KW-1185">Reference proteome</keyword>
<dbReference type="Proteomes" id="UP000289775">
    <property type="component" value="Unassembled WGS sequence"/>
</dbReference>
<organism evidence="3 4">
    <name type="scientific">Flavobacterium beibuense</name>
    <dbReference type="NCBI Taxonomy" id="657326"/>
    <lineage>
        <taxon>Bacteria</taxon>
        <taxon>Pseudomonadati</taxon>
        <taxon>Bacteroidota</taxon>
        <taxon>Flavobacteriia</taxon>
        <taxon>Flavobacteriales</taxon>
        <taxon>Flavobacteriaceae</taxon>
        <taxon>Flavobacterium</taxon>
    </lineage>
</organism>
<dbReference type="PROSITE" id="PS51257">
    <property type="entry name" value="PROKAR_LIPOPROTEIN"/>
    <property type="match status" value="1"/>
</dbReference>
<comment type="caution">
    <text evidence="3">The sequence shown here is derived from an EMBL/GenBank/DDBJ whole genome shotgun (WGS) entry which is preliminary data.</text>
</comment>
<feature type="transmembrane region" description="Helical" evidence="1">
    <location>
        <begin position="31"/>
        <end position="51"/>
    </location>
</feature>
<evidence type="ECO:0000256" key="1">
    <source>
        <dbReference type="SAM" id="Phobius"/>
    </source>
</evidence>
<evidence type="ECO:0000313" key="3">
    <source>
        <dbReference type="EMBL" id="RYJ45449.1"/>
    </source>
</evidence>
<dbReference type="AlphaFoldDB" id="A0A444WHV4"/>
<dbReference type="EMBL" id="JUIW01000001">
    <property type="protein sequence ID" value="RYJ45449.1"/>
    <property type="molecule type" value="Genomic_DNA"/>
</dbReference>
<dbReference type="OrthoDB" id="791606at2"/>
<keyword evidence="1" id="KW-1133">Transmembrane helix</keyword>
<dbReference type="Pfam" id="PF18167">
    <property type="entry name" value="Sa_NUDIX"/>
    <property type="match status" value="1"/>
</dbReference>
<proteinExistence type="predicted"/>
<accession>A0A444WHV4</accession>
<reference evidence="3 4" key="1">
    <citation type="submission" date="2014-12" db="EMBL/GenBank/DDBJ databases">
        <title>Genome sequence of Flavobacterium beibuense RSKm HC5.</title>
        <authorList>
            <person name="Kim J.F."/>
            <person name="Song J.Y."/>
            <person name="Kwak M.-J."/>
            <person name="Lee S.-W."/>
        </authorList>
    </citation>
    <scope>NUCLEOTIDE SEQUENCE [LARGE SCALE GENOMIC DNA]</scope>
    <source>
        <strain evidence="3 4">RSKm HC5</strain>
    </source>
</reference>
<dbReference type="RefSeq" id="WP_129749235.1">
    <property type="nucleotide sequence ID" value="NZ_JUIW01000001.1"/>
</dbReference>
<dbReference type="InterPro" id="IPR040829">
    <property type="entry name" value="Cap16_NUDIX"/>
</dbReference>
<sequence>MNVKVKISFVLGCVGLLSCLFLSSGDVQSTIFKVALGLVIASAIELIVFIYENKKKWKLLVTKIWKYNKPVRVTVAYLFRIEDNGKYMLIKRHKKDFVGFQPVGGAYKYFKEENRELFDSLGITPCNNVPRDNHTENDLRIIVNKRKKLVEFFKWFNSRKNREIDPWREFFEELIEPGLLPAEHFRHIKYAYICEHQEGILKTDDYPIDQFRHADIFELRLETDAQKKAIKDLITNESIAFVTAEEIKKGVTNSGVRILPHTFKILPK</sequence>
<evidence type="ECO:0000313" key="4">
    <source>
        <dbReference type="Proteomes" id="UP000289775"/>
    </source>
</evidence>
<feature type="domain" description="CD-NTase-associated protein 16 NUDIX" evidence="2">
    <location>
        <begin position="71"/>
        <end position="266"/>
    </location>
</feature>
<keyword evidence="1" id="KW-0812">Transmembrane</keyword>
<evidence type="ECO:0000259" key="2">
    <source>
        <dbReference type="Pfam" id="PF18167"/>
    </source>
</evidence>
<gene>
    <name evidence="3" type="ORF">NU09_0041</name>
</gene>